<reference evidence="1" key="1">
    <citation type="submission" date="2021-01" db="EMBL/GenBank/DDBJ databases">
        <title>Diatom-associated Roseobacters Show Island Model of Population Structure.</title>
        <authorList>
            <person name="Qu L."/>
            <person name="Feng X."/>
            <person name="Chen Y."/>
            <person name="Li L."/>
            <person name="Wang X."/>
            <person name="Hu Z."/>
            <person name="Wang H."/>
            <person name="Luo H."/>
        </authorList>
    </citation>
    <scope>NUCLEOTIDE SEQUENCE</scope>
    <source>
        <strain evidence="1">SM26-45</strain>
    </source>
</reference>
<evidence type="ECO:0000313" key="2">
    <source>
        <dbReference type="Proteomes" id="UP000809337"/>
    </source>
</evidence>
<accession>A0A9Q2NKN5</accession>
<gene>
    <name evidence="1" type="ORF">JQX14_17650</name>
</gene>
<dbReference type="EMBL" id="JAFBWN010000015">
    <property type="protein sequence ID" value="MBM2356384.1"/>
    <property type="molecule type" value="Genomic_DNA"/>
</dbReference>
<dbReference type="Proteomes" id="UP000809337">
    <property type="component" value="Unassembled WGS sequence"/>
</dbReference>
<proteinExistence type="predicted"/>
<comment type="caution">
    <text evidence="1">The sequence shown here is derived from an EMBL/GenBank/DDBJ whole genome shotgun (WGS) entry which is preliminary data.</text>
</comment>
<dbReference type="AlphaFoldDB" id="A0A9Q2NKN5"/>
<protein>
    <submittedName>
        <fullName evidence="1">Uncharacterized protein</fullName>
    </submittedName>
</protein>
<sequence length="67" mass="7691">MANAAKLLGDMTPSDITKIKVHDMMDEIRTECEIYAKLRRAQFNAYKDEGFSTEQAMELLKIPRAQI</sequence>
<name>A0A9Q2NKN5_9RHOB</name>
<organism evidence="1 2">
    <name type="scientific">Pseudosulfitobacter pseudonitzschiae</name>
    <dbReference type="NCBI Taxonomy" id="1402135"/>
    <lineage>
        <taxon>Bacteria</taxon>
        <taxon>Pseudomonadati</taxon>
        <taxon>Pseudomonadota</taxon>
        <taxon>Alphaproteobacteria</taxon>
        <taxon>Rhodobacterales</taxon>
        <taxon>Roseobacteraceae</taxon>
        <taxon>Pseudosulfitobacter</taxon>
    </lineage>
</organism>
<evidence type="ECO:0000313" key="1">
    <source>
        <dbReference type="EMBL" id="MBM2356384.1"/>
    </source>
</evidence>
<dbReference type="RefSeq" id="WP_231035275.1">
    <property type="nucleotide sequence ID" value="NZ_JAJNGX010000015.1"/>
</dbReference>